<reference evidence="1" key="1">
    <citation type="submission" date="2023-08" db="EMBL/GenBank/DDBJ databases">
        <title>Chromosome-level Genome Assembly of mud carp (Cirrhinus molitorella).</title>
        <authorList>
            <person name="Liu H."/>
        </authorList>
    </citation>
    <scope>NUCLEOTIDE SEQUENCE</scope>
    <source>
        <strain evidence="1">Prfri</strain>
        <tissue evidence="1">Muscle</tissue>
    </source>
</reference>
<dbReference type="Gene3D" id="1.10.287.2250">
    <property type="match status" value="1"/>
</dbReference>
<dbReference type="SUPFAM" id="SSF54001">
    <property type="entry name" value="Cysteine proteinases"/>
    <property type="match status" value="1"/>
</dbReference>
<dbReference type="InterPro" id="IPR013201">
    <property type="entry name" value="Prot_inhib_I29"/>
</dbReference>
<dbReference type="Proteomes" id="UP001187343">
    <property type="component" value="Unassembled WGS sequence"/>
</dbReference>
<sequence length="325" mass="37193">MWRLLAGFVLLVCAADATPVLDAKFVPEFGKMYHVKGELSLPLSEIKESFEAWFDLEGNRSRIDYHKGTVRTFLFGSALDYGVIYKITPVTTETEIQAIKCFQLNGTKEDPIRPQAALPDLQGFEFEKMENLADVLCEVWKKVTQAGHKKNTYRLWVTRSVGKGSTAIPHRFEMEGYNTLLESHNDKYTIDYSDFSPQTESDVFIPPLGMTCIEFPDPVEERQILANPIQDYVSTSPVSHAHRLFGPFKEKFSRQYESDKEQEERENYFIHSQRFVHSRNRAGLTYSVGINHFADRSKAELARMTGGLLIPDKERDATDSPQTFI</sequence>
<evidence type="ECO:0000313" key="1">
    <source>
        <dbReference type="EMBL" id="KAK2886957.1"/>
    </source>
</evidence>
<accession>A0AA88TT61</accession>
<keyword evidence="2" id="KW-1185">Reference proteome</keyword>
<comment type="caution">
    <text evidence="1">The sequence shown here is derived from an EMBL/GenBank/DDBJ whole genome shotgun (WGS) entry which is preliminary data.</text>
</comment>
<dbReference type="EMBL" id="JAUYZG010000015">
    <property type="protein sequence ID" value="KAK2886957.1"/>
    <property type="molecule type" value="Genomic_DNA"/>
</dbReference>
<organism evidence="1 2">
    <name type="scientific">Cirrhinus molitorella</name>
    <name type="common">mud carp</name>
    <dbReference type="NCBI Taxonomy" id="172907"/>
    <lineage>
        <taxon>Eukaryota</taxon>
        <taxon>Metazoa</taxon>
        <taxon>Chordata</taxon>
        <taxon>Craniata</taxon>
        <taxon>Vertebrata</taxon>
        <taxon>Euteleostomi</taxon>
        <taxon>Actinopterygii</taxon>
        <taxon>Neopterygii</taxon>
        <taxon>Teleostei</taxon>
        <taxon>Ostariophysi</taxon>
        <taxon>Cypriniformes</taxon>
        <taxon>Cyprinidae</taxon>
        <taxon>Labeoninae</taxon>
        <taxon>Labeonini</taxon>
        <taxon>Cirrhinus</taxon>
    </lineage>
</organism>
<dbReference type="InterPro" id="IPR038765">
    <property type="entry name" value="Papain-like_cys_pep_sf"/>
</dbReference>
<name>A0AA88TT61_9TELE</name>
<proteinExistence type="predicted"/>
<dbReference type="FunFam" id="1.10.287.2250:FF:000004">
    <property type="entry name" value="Si:dkey-267n13.1"/>
    <property type="match status" value="1"/>
</dbReference>
<dbReference type="SMART" id="SM00848">
    <property type="entry name" value="Inhibitor_I29"/>
    <property type="match status" value="1"/>
</dbReference>
<dbReference type="Pfam" id="PF08246">
    <property type="entry name" value="Inhibitor_I29"/>
    <property type="match status" value="1"/>
</dbReference>
<gene>
    <name evidence="1" type="ORF">Q8A67_015185</name>
</gene>
<evidence type="ECO:0000313" key="2">
    <source>
        <dbReference type="Proteomes" id="UP001187343"/>
    </source>
</evidence>
<dbReference type="AlphaFoldDB" id="A0AA88TT61"/>
<protein>
    <submittedName>
        <fullName evidence="1">Uncharacterized protein</fullName>
    </submittedName>
</protein>